<organism evidence="1 2">
    <name type="scientific">Aciduricibacillus chroicocephali</name>
    <dbReference type="NCBI Taxonomy" id="3054939"/>
    <lineage>
        <taxon>Bacteria</taxon>
        <taxon>Bacillati</taxon>
        <taxon>Bacillota</taxon>
        <taxon>Bacilli</taxon>
        <taxon>Bacillales</taxon>
        <taxon>Bacillaceae</taxon>
        <taxon>Aciduricibacillus</taxon>
    </lineage>
</organism>
<accession>A0ABY9KTA3</accession>
<dbReference type="InterPro" id="IPR021530">
    <property type="entry name" value="AllH-like"/>
</dbReference>
<dbReference type="Proteomes" id="UP001180087">
    <property type="component" value="Chromosome"/>
</dbReference>
<dbReference type="EMBL" id="CP129113">
    <property type="protein sequence ID" value="WLV23996.1"/>
    <property type="molecule type" value="Genomic_DNA"/>
</dbReference>
<proteinExistence type="predicted"/>
<dbReference type="RefSeq" id="WP_348026579.1">
    <property type="nucleotide sequence ID" value="NZ_CP129113.1"/>
</dbReference>
<evidence type="ECO:0000313" key="2">
    <source>
        <dbReference type="Proteomes" id="UP001180087"/>
    </source>
</evidence>
<sequence length="311" mass="34070">MLHVEAKQVMQMRIMTQDASSHVFSVMDQSPSGVVHSVFNNSFNLIFGDRLIHIGASENGLSPFGISVSGSLATLLTASVRNEKEAHWKSDKQEISIGNKITVDVSIAEIHDMALADDEPDADLLYKRSVICAEHLSANGFRAGLINSDEEQTSLLNYLLHGRSPQTEFESRIVSLEMLAQGNFSDAPKAVYDYWIGRGPGLTPSGDDMMTGLLASMEMQGILSLDLRATLKEYLEQQGLKRTTPVACEYLLYALRGFFHASIRNLCMAFSNGDGQQFSSALEEMEKIGHTSGIDTIIGMLIGIKAGKQFV</sequence>
<protein>
    <submittedName>
        <fullName evidence="1">DUF2877 domain-containing protein</fullName>
    </submittedName>
</protein>
<evidence type="ECO:0000313" key="1">
    <source>
        <dbReference type="EMBL" id="WLV23996.1"/>
    </source>
</evidence>
<reference evidence="1" key="1">
    <citation type="submission" date="2023-06" db="EMBL/GenBank/DDBJ databases">
        <title>A Treasure from Seagulls: Isolation and Description of Aciduricobacillus qingdaonensis gen. nov., sp. nov., a Rare Obligately Uric Acid-utilizing Member in the Family Bacillaceae.</title>
        <authorList>
            <person name="Liu W."/>
            <person name="Wang B."/>
        </authorList>
    </citation>
    <scope>NUCLEOTIDE SEQUENCE</scope>
    <source>
        <strain evidence="1">44XB</strain>
    </source>
</reference>
<keyword evidence="2" id="KW-1185">Reference proteome</keyword>
<name>A0ABY9KTA3_9BACI</name>
<gene>
    <name evidence="1" type="ORF">QR721_10170</name>
</gene>
<dbReference type="Pfam" id="PF11392">
    <property type="entry name" value="AllH"/>
    <property type="match status" value="1"/>
</dbReference>